<dbReference type="Proteomes" id="UP000245711">
    <property type="component" value="Chromosome"/>
</dbReference>
<dbReference type="InterPro" id="IPR001753">
    <property type="entry name" value="Enoyl-CoA_hydra/iso"/>
</dbReference>
<sequence>MDMIGTSRDGDVITLELQRPDRRNALNTELCERLREEMETSVTDGGRVIVLTGQGTAFCAGADLSGDVYADGFTDTLLEMLHTIDSVPVPVIAAINGPAIGAGSQLALAADLRVVAPEARFAIPAAKLGISVDRWTVHRLASLIGGGPARTILLGAEEVGADEALAHGLANKRGDLAVAQRWAHSIARLAPLSLQHLKMVLNDDGTQSPPPPEQLAALHAAWKSYDAHEARVARAEKRPPVFRGR</sequence>
<dbReference type="Gene3D" id="3.90.226.10">
    <property type="entry name" value="2-enoyl-CoA Hydratase, Chain A, domain 1"/>
    <property type="match status" value="1"/>
</dbReference>
<proteinExistence type="inferred from homology"/>
<evidence type="ECO:0000256" key="3">
    <source>
        <dbReference type="ARBA" id="ARBA00022832"/>
    </source>
</evidence>
<dbReference type="GO" id="GO:0006631">
    <property type="term" value="P:fatty acid metabolic process"/>
    <property type="evidence" value="ECO:0007669"/>
    <property type="project" value="UniProtKB-KW"/>
</dbReference>
<dbReference type="EMBL" id="CP021354">
    <property type="protein sequence ID" value="AWK71325.1"/>
    <property type="molecule type" value="Genomic_DNA"/>
</dbReference>
<dbReference type="InterPro" id="IPR029045">
    <property type="entry name" value="ClpP/crotonase-like_dom_sf"/>
</dbReference>
<dbReference type="OrthoDB" id="3569436at2"/>
<dbReference type="AlphaFoldDB" id="A0A2S2BRS9"/>
<evidence type="ECO:0000256" key="6">
    <source>
        <dbReference type="RuleBase" id="RU003707"/>
    </source>
</evidence>
<dbReference type="PANTHER" id="PTHR43802:SF1">
    <property type="entry name" value="IP11341P-RELATED"/>
    <property type="match status" value="1"/>
</dbReference>
<dbReference type="KEGG" id="roz:CBI38_06790"/>
<dbReference type="PANTHER" id="PTHR43802">
    <property type="entry name" value="ENOYL-COA HYDRATASE"/>
    <property type="match status" value="1"/>
</dbReference>
<keyword evidence="8" id="KW-1185">Reference proteome</keyword>
<evidence type="ECO:0000313" key="7">
    <source>
        <dbReference type="EMBL" id="AWK71325.1"/>
    </source>
</evidence>
<evidence type="ECO:0000256" key="1">
    <source>
        <dbReference type="ARBA" id="ARBA00002994"/>
    </source>
</evidence>
<dbReference type="Pfam" id="PF00378">
    <property type="entry name" value="ECH_1"/>
    <property type="match status" value="1"/>
</dbReference>
<keyword evidence="3" id="KW-0443">Lipid metabolism</keyword>
<comment type="catalytic activity">
    <reaction evidence="4">
        <text>a (3S)-3-hydroxyacyl-CoA = a (2E)-enoyl-CoA + H2O</text>
        <dbReference type="Rhea" id="RHEA:16105"/>
        <dbReference type="ChEBI" id="CHEBI:15377"/>
        <dbReference type="ChEBI" id="CHEBI:57318"/>
        <dbReference type="ChEBI" id="CHEBI:58856"/>
        <dbReference type="EC" id="4.2.1.17"/>
    </reaction>
</comment>
<dbReference type="PROSITE" id="PS00166">
    <property type="entry name" value="ENOYL_COA_HYDRATASE"/>
    <property type="match status" value="1"/>
</dbReference>
<dbReference type="CDD" id="cd06558">
    <property type="entry name" value="crotonase-like"/>
    <property type="match status" value="1"/>
</dbReference>
<dbReference type="SUPFAM" id="SSF52096">
    <property type="entry name" value="ClpP/crotonase"/>
    <property type="match status" value="1"/>
</dbReference>
<organism evidence="7 8">
    <name type="scientific">Rhodococcus oxybenzonivorans</name>
    <dbReference type="NCBI Taxonomy" id="1990687"/>
    <lineage>
        <taxon>Bacteria</taxon>
        <taxon>Bacillati</taxon>
        <taxon>Actinomycetota</taxon>
        <taxon>Actinomycetes</taxon>
        <taxon>Mycobacteriales</taxon>
        <taxon>Nocardiaceae</taxon>
        <taxon>Rhodococcus</taxon>
    </lineage>
</organism>
<comment type="function">
    <text evidence="1">Could possibly oxidize fatty acids using specific components.</text>
</comment>
<dbReference type="InterPro" id="IPR018376">
    <property type="entry name" value="Enoyl-CoA_hyd/isom_CS"/>
</dbReference>
<gene>
    <name evidence="7" type="ORF">CBI38_06790</name>
</gene>
<name>A0A2S2BRS9_9NOCA</name>
<protein>
    <submittedName>
        <fullName evidence="7">Enoyl-CoA hydratase</fullName>
    </submittedName>
</protein>
<comment type="similarity">
    <text evidence="2 6">Belongs to the enoyl-CoA hydratase/isomerase family.</text>
</comment>
<dbReference type="NCBIfam" id="NF005891">
    <property type="entry name" value="PRK07854.1"/>
    <property type="match status" value="1"/>
</dbReference>
<accession>A0A2S2BRS9</accession>
<evidence type="ECO:0000313" key="8">
    <source>
        <dbReference type="Proteomes" id="UP000245711"/>
    </source>
</evidence>
<evidence type="ECO:0000256" key="4">
    <source>
        <dbReference type="ARBA" id="ARBA00023709"/>
    </source>
</evidence>
<evidence type="ECO:0000256" key="5">
    <source>
        <dbReference type="ARBA" id="ARBA00023717"/>
    </source>
</evidence>
<dbReference type="GO" id="GO:0004300">
    <property type="term" value="F:enoyl-CoA hydratase activity"/>
    <property type="evidence" value="ECO:0007669"/>
    <property type="project" value="UniProtKB-EC"/>
</dbReference>
<keyword evidence="3" id="KW-0276">Fatty acid metabolism</keyword>
<reference evidence="7 8" key="1">
    <citation type="submission" date="2017-05" db="EMBL/GenBank/DDBJ databases">
        <title>Isolation of Rhodococcus sp. S2-17 biodegrading of BP-3.</title>
        <authorList>
            <person name="Lee Y."/>
            <person name="Kim K.H."/>
            <person name="Chun B.H."/>
            <person name="Jung H.S."/>
            <person name="Jeon C.O."/>
        </authorList>
    </citation>
    <scope>NUCLEOTIDE SEQUENCE [LARGE SCALE GENOMIC DNA]</scope>
    <source>
        <strain evidence="7 8">S2-17</strain>
    </source>
</reference>
<comment type="catalytic activity">
    <reaction evidence="5">
        <text>a 4-saturated-(3S)-3-hydroxyacyl-CoA = a (3E)-enoyl-CoA + H2O</text>
        <dbReference type="Rhea" id="RHEA:20724"/>
        <dbReference type="ChEBI" id="CHEBI:15377"/>
        <dbReference type="ChEBI" id="CHEBI:58521"/>
        <dbReference type="ChEBI" id="CHEBI:137480"/>
        <dbReference type="EC" id="4.2.1.17"/>
    </reaction>
</comment>
<evidence type="ECO:0000256" key="2">
    <source>
        <dbReference type="ARBA" id="ARBA00005254"/>
    </source>
</evidence>